<organism evidence="11 12">
    <name type="scientific">Paracidovorax anthurii</name>
    <dbReference type="NCBI Taxonomy" id="78229"/>
    <lineage>
        <taxon>Bacteria</taxon>
        <taxon>Pseudomonadati</taxon>
        <taxon>Pseudomonadota</taxon>
        <taxon>Betaproteobacteria</taxon>
        <taxon>Burkholderiales</taxon>
        <taxon>Comamonadaceae</taxon>
        <taxon>Paracidovorax</taxon>
    </lineage>
</organism>
<evidence type="ECO:0000256" key="10">
    <source>
        <dbReference type="RuleBase" id="RU362071"/>
    </source>
</evidence>
<keyword evidence="7 10" id="KW-0472">Membrane</keyword>
<sequence>MDRCSGVNGVAMAEQALFAQMVTGLTALWWPFCRVMALLSAAPVIGENMVPVTVRILLSLVMAVILLPVAQPAVAVDPFSIAGMVTTAEQALIGLILGLAFHLVIAAFMVLGYLVSAQMGLAMAIMNDPMNGTSSDVISGLIFILVALVFFAVDGHLVVAGVAGASFRAWPVGSGIASLTLQAVPHAVAWVFSAALLLATPVIFSTLVVQIGMGLLNRVAPSFNLFSLGFSLVTLLGLLVLAQVVRSVPEHYVRMSARVLEMIRQLMQATAHG</sequence>
<dbReference type="NCBIfam" id="TIGR01400">
    <property type="entry name" value="fliR"/>
    <property type="match status" value="1"/>
</dbReference>
<evidence type="ECO:0000256" key="6">
    <source>
        <dbReference type="ARBA" id="ARBA00022989"/>
    </source>
</evidence>
<dbReference type="InterPro" id="IPR006303">
    <property type="entry name" value="FliR"/>
</dbReference>
<feature type="transmembrane region" description="Helical" evidence="10">
    <location>
        <begin position="91"/>
        <end position="116"/>
    </location>
</feature>
<dbReference type="Proteomes" id="UP000248856">
    <property type="component" value="Unassembled WGS sequence"/>
</dbReference>
<reference evidence="11 12" key="1">
    <citation type="submission" date="2018-06" db="EMBL/GenBank/DDBJ databases">
        <title>Genomic Encyclopedia of Archaeal and Bacterial Type Strains, Phase II (KMG-II): from individual species to whole genera.</title>
        <authorList>
            <person name="Goeker M."/>
        </authorList>
    </citation>
    <scope>NUCLEOTIDE SEQUENCE [LARGE SCALE GENOMIC DNA]</scope>
    <source>
        <strain evidence="11 12">CFPB 3232</strain>
    </source>
</reference>
<dbReference type="Pfam" id="PF01311">
    <property type="entry name" value="Bac_export_1"/>
    <property type="match status" value="1"/>
</dbReference>
<evidence type="ECO:0000256" key="2">
    <source>
        <dbReference type="ARBA" id="ARBA00009772"/>
    </source>
</evidence>
<proteinExistence type="inferred from homology"/>
<keyword evidence="11" id="KW-0282">Flagellum</keyword>
<evidence type="ECO:0000313" key="11">
    <source>
        <dbReference type="EMBL" id="RAR76859.1"/>
    </source>
</evidence>
<gene>
    <name evidence="11" type="ORF">AX018_104242</name>
</gene>
<evidence type="ECO:0000256" key="5">
    <source>
        <dbReference type="ARBA" id="ARBA00022692"/>
    </source>
</evidence>
<keyword evidence="4 10" id="KW-1003">Cell membrane</keyword>
<dbReference type="GO" id="GO:0009425">
    <property type="term" value="C:bacterial-type flagellum basal body"/>
    <property type="evidence" value="ECO:0007669"/>
    <property type="project" value="UniProtKB-SubCell"/>
</dbReference>
<keyword evidence="5 10" id="KW-0812">Transmembrane</keyword>
<dbReference type="InterPro" id="IPR002010">
    <property type="entry name" value="T3SS_IM_R"/>
</dbReference>
<feature type="transmembrane region" description="Helical" evidence="10">
    <location>
        <begin position="52"/>
        <end position="71"/>
    </location>
</feature>
<dbReference type="AlphaFoldDB" id="A0A328YSN5"/>
<accession>A0A328YSN5</accession>
<dbReference type="PANTHER" id="PTHR30065">
    <property type="entry name" value="FLAGELLAR BIOSYNTHETIC PROTEIN FLIR"/>
    <property type="match status" value="1"/>
</dbReference>
<dbReference type="GO" id="GO:0044780">
    <property type="term" value="P:bacterial-type flagellum assembly"/>
    <property type="evidence" value="ECO:0007669"/>
    <property type="project" value="UniProtKB-UniRule"/>
</dbReference>
<comment type="caution">
    <text evidence="11">The sequence shown here is derived from an EMBL/GenBank/DDBJ whole genome shotgun (WGS) entry which is preliminary data.</text>
</comment>
<evidence type="ECO:0000256" key="8">
    <source>
        <dbReference type="ARBA" id="ARBA00023143"/>
    </source>
</evidence>
<evidence type="ECO:0000256" key="7">
    <source>
        <dbReference type="ARBA" id="ARBA00023136"/>
    </source>
</evidence>
<keyword evidence="6 10" id="KW-1133">Transmembrane helix</keyword>
<comment type="function">
    <text evidence="1 10">Role in flagellar biosynthesis.</text>
</comment>
<feature type="transmembrane region" description="Helical" evidence="10">
    <location>
        <begin position="137"/>
        <end position="167"/>
    </location>
</feature>
<comment type="similarity">
    <text evidence="2 10">Belongs to the FliR/MopE/SpaR family.</text>
</comment>
<evidence type="ECO:0000256" key="3">
    <source>
        <dbReference type="ARBA" id="ARBA00021717"/>
    </source>
</evidence>
<dbReference type="EMBL" id="QLTA01000042">
    <property type="protein sequence ID" value="RAR76859.1"/>
    <property type="molecule type" value="Genomic_DNA"/>
</dbReference>
<dbReference type="GO" id="GO:0005886">
    <property type="term" value="C:plasma membrane"/>
    <property type="evidence" value="ECO:0007669"/>
    <property type="project" value="UniProtKB-SubCell"/>
</dbReference>
<keyword evidence="8 10" id="KW-0975">Bacterial flagellum</keyword>
<dbReference type="GO" id="GO:0006605">
    <property type="term" value="P:protein targeting"/>
    <property type="evidence" value="ECO:0007669"/>
    <property type="project" value="UniProtKB-UniRule"/>
</dbReference>
<evidence type="ECO:0000256" key="1">
    <source>
        <dbReference type="ARBA" id="ARBA00002578"/>
    </source>
</evidence>
<evidence type="ECO:0000256" key="9">
    <source>
        <dbReference type="NCBIfam" id="TIGR01400"/>
    </source>
</evidence>
<dbReference type="RefSeq" id="WP_245951658.1">
    <property type="nucleotide sequence ID" value="NZ_CBCSGC010000044.1"/>
</dbReference>
<keyword evidence="12" id="KW-1185">Reference proteome</keyword>
<name>A0A328YSN5_9BURK</name>
<dbReference type="PRINTS" id="PR00953">
    <property type="entry name" value="TYPE3IMRPROT"/>
</dbReference>
<comment type="subcellular location">
    <subcellularLocation>
        <location evidence="10">Cell membrane</location>
        <topology evidence="10">Multi-pass membrane protein</topology>
    </subcellularLocation>
    <subcellularLocation>
        <location evidence="10">Bacterial flagellum basal body</location>
    </subcellularLocation>
</comment>
<protein>
    <recommendedName>
        <fullName evidence="3 9">Flagellar biosynthetic protein FliR</fullName>
    </recommendedName>
</protein>
<evidence type="ECO:0000256" key="4">
    <source>
        <dbReference type="ARBA" id="ARBA00022475"/>
    </source>
</evidence>
<feature type="transmembrane region" description="Helical" evidence="10">
    <location>
        <begin position="223"/>
        <end position="245"/>
    </location>
</feature>
<dbReference type="PANTHER" id="PTHR30065:SF8">
    <property type="entry name" value="FLAGELLAR BIOSYNTHETIC PROTEIN FLIR"/>
    <property type="match status" value="1"/>
</dbReference>
<evidence type="ECO:0000313" key="12">
    <source>
        <dbReference type="Proteomes" id="UP000248856"/>
    </source>
</evidence>
<keyword evidence="11" id="KW-0966">Cell projection</keyword>
<feature type="transmembrane region" description="Helical" evidence="10">
    <location>
        <begin position="187"/>
        <end position="211"/>
    </location>
</feature>
<keyword evidence="11" id="KW-0969">Cilium</keyword>